<name>A0A4Y9PIP7_9BRAD</name>
<evidence type="ECO:0000313" key="2">
    <source>
        <dbReference type="Proteomes" id="UP000297700"/>
    </source>
</evidence>
<dbReference type="RefSeq" id="WP_135161631.1">
    <property type="nucleotide sequence ID" value="NZ_SPQS01000001.1"/>
</dbReference>
<dbReference type="Proteomes" id="UP000297700">
    <property type="component" value="Unassembled WGS sequence"/>
</dbReference>
<gene>
    <name evidence="1" type="ORF">E4K64_00210</name>
</gene>
<organism evidence="1 2">
    <name type="scientific">Bradyrhizobium frederickii</name>
    <dbReference type="NCBI Taxonomy" id="2560054"/>
    <lineage>
        <taxon>Bacteria</taxon>
        <taxon>Pseudomonadati</taxon>
        <taxon>Pseudomonadota</taxon>
        <taxon>Alphaproteobacteria</taxon>
        <taxon>Hyphomicrobiales</taxon>
        <taxon>Nitrobacteraceae</taxon>
        <taxon>Bradyrhizobium</taxon>
    </lineage>
</organism>
<accession>A0A4Y9PIP7</accession>
<protein>
    <submittedName>
        <fullName evidence="1">Uncharacterized protein</fullName>
    </submittedName>
</protein>
<evidence type="ECO:0000313" key="1">
    <source>
        <dbReference type="EMBL" id="TFV80299.1"/>
    </source>
</evidence>
<dbReference type="AlphaFoldDB" id="A0A4Y9PIP7"/>
<proteinExistence type="predicted"/>
<comment type="caution">
    <text evidence="1">The sequence shown here is derived from an EMBL/GenBank/DDBJ whole genome shotgun (WGS) entry which is preliminary data.</text>
</comment>
<sequence>MCSRKIAPEFSFRFTAEDIRHAYGSADTAFARGDFLNVAQIAPANSELRGCALILGGLLEQGLALLDGLTTIGDRARLCRALAFWSLKRDADADAELAKVGSAEFMSAAATFRSLIKRDDVTIFVPGAILSVFPEHYSESFIAPAYKYGSITVKYVGSQLASNAYDYSPTHSLSEFIDSLPEGERPDLIFSLSPQWLVPKDFHKVTVPKVIWCHDSDAFQYRNADNYALYDVAICNCSQEHFELSQGTPGLYCAANLLLHPIATPFPEASPHREKLVDIIFTGSALAPFHSEKPRFLFNLSSLAPRYKVKVIEGHMPERDYFEVVSHAKFLPVVNRYAGSPSPRWRDALSNGAFLLFPEGSFYDEIAPGCYPFRAETMTADIAAHLDRCAAGHPDYEFATVVPVVNERFAIHREPREESYQRLLKYALFMGLVWRHATPVPKRQRQRRLVWLTPAVDCGCFGTDHVREQIANFCDGIGPDDLSDETDYNNAAHLHAQAVFTFHENRIAGKWAARADEYFREGLARFPNSLLLLFNEAHWSFFKPGADFRAAEKKFLAIIDRKAELVFDPRGADVAFAYTLHGNDEVFPCYEYADVATSELTLESTPELRGRKQLPYSTRDIIIAACHGYVGWAKLKRNDNEGGVAWLRRGTELYPQGLPMLRLYFDTLLRLAAKVPKLPAMLASDLAEAFIAVANVNPSILLTHVYTIVPILAENGERQAAREVLAGWHQLANIVHKLRIDDEAHQLALYGLLWKHRSLLPKSLLDRIDEALWDRESVQDLTQLERRMIEVARINESPERGRKWRSLRSARAQADDQIARLLAESGYGQDRVVFSSLMRATKIWLRAPGDVRWIYLKKAVRLGWRGDFKQAMLRTQRWSAVSKWSKGEGLNARPQPRRWGISSLRTWLTRLGRNPVRRE</sequence>
<dbReference type="EMBL" id="SPQS01000001">
    <property type="protein sequence ID" value="TFV80299.1"/>
    <property type="molecule type" value="Genomic_DNA"/>
</dbReference>
<reference evidence="1 2" key="1">
    <citation type="submission" date="2019-03" db="EMBL/GenBank/DDBJ databases">
        <title>Bradyrhizobium strains diversity.</title>
        <authorList>
            <person name="Urquiaga M.C.O."/>
            <person name="Hungria M."/>
            <person name="Delamuta J.R.M."/>
            <person name="Klepa M.S."/>
        </authorList>
    </citation>
    <scope>NUCLEOTIDE SEQUENCE [LARGE SCALE GENOMIC DNA]</scope>
    <source>
        <strain evidence="1 2">CNPSo 3426</strain>
    </source>
</reference>